<protein>
    <submittedName>
        <fullName evidence="1">Histone H3 (Lys4) methyltransferase complex and RNA cleavage factor II complex, subunit SWD2</fullName>
    </submittedName>
</protein>
<sequence length="287" mass="33227">MDLSDEHISLLKKTQTVQSPSISSLSYIHSGISLAYTETNYLNIHCAISNINTEKINIPDIKKTVFLFDNMVLYSNKDSVKYFSYPDKQILRSFQIDKPKDIQAKLIDDTFMVLNNDSLQFYDLRCKNTFYNLNVKNCLATINNESFSILLNNTVLKIYDFNKISPRITKKFTTPISHLKLTNDNRYLIIITNKSVNLLETQTGETVHRFFIDNIRDFDISEDSQYIFFLLKQKVSIFSIKDKKLLNNIILTNDQNQLAVNPSFSQFITAGPDFTFFSVDKQALNEQ</sequence>
<keyword evidence="1" id="KW-0489">Methyltransferase</keyword>
<reference evidence="1 2" key="1">
    <citation type="submission" date="2015-07" db="EMBL/GenBank/DDBJ databases">
        <title>The genome of Pseudoloma neurophilia, a relevant intracellular parasite of the zebrafish.</title>
        <authorList>
            <person name="Ndikumana S."/>
            <person name="Pelin A."/>
            <person name="Sanders J."/>
            <person name="Corradi N."/>
        </authorList>
    </citation>
    <scope>NUCLEOTIDE SEQUENCE [LARGE SCALE GENOMIC DNA]</scope>
    <source>
        <strain evidence="1 2">MK1</strain>
    </source>
</reference>
<dbReference type="SUPFAM" id="SSF50978">
    <property type="entry name" value="WD40 repeat-like"/>
    <property type="match status" value="1"/>
</dbReference>
<dbReference type="OrthoDB" id="27537at2759"/>
<dbReference type="GO" id="GO:0008168">
    <property type="term" value="F:methyltransferase activity"/>
    <property type="evidence" value="ECO:0007669"/>
    <property type="project" value="UniProtKB-KW"/>
</dbReference>
<dbReference type="Proteomes" id="UP000051530">
    <property type="component" value="Unassembled WGS sequence"/>
</dbReference>
<dbReference type="GO" id="GO:0032259">
    <property type="term" value="P:methylation"/>
    <property type="evidence" value="ECO:0007669"/>
    <property type="project" value="UniProtKB-KW"/>
</dbReference>
<accession>A0A0R0LVV2</accession>
<dbReference type="InterPro" id="IPR036322">
    <property type="entry name" value="WD40_repeat_dom_sf"/>
</dbReference>
<keyword evidence="1" id="KW-0808">Transferase</keyword>
<evidence type="ECO:0000313" key="2">
    <source>
        <dbReference type="Proteomes" id="UP000051530"/>
    </source>
</evidence>
<gene>
    <name evidence="1" type="ORF">M153_8070001052</name>
</gene>
<name>A0A0R0LVV2_9MICR</name>
<organism evidence="1 2">
    <name type="scientific">Pseudoloma neurophilia</name>
    <dbReference type="NCBI Taxonomy" id="146866"/>
    <lineage>
        <taxon>Eukaryota</taxon>
        <taxon>Fungi</taxon>
        <taxon>Fungi incertae sedis</taxon>
        <taxon>Microsporidia</taxon>
        <taxon>Pseudoloma</taxon>
    </lineage>
</organism>
<dbReference type="VEuPathDB" id="MicrosporidiaDB:M153_8070001052"/>
<evidence type="ECO:0000313" key="1">
    <source>
        <dbReference type="EMBL" id="KRH93513.1"/>
    </source>
</evidence>
<dbReference type="InterPro" id="IPR015943">
    <property type="entry name" value="WD40/YVTN_repeat-like_dom_sf"/>
</dbReference>
<keyword evidence="2" id="KW-1185">Reference proteome</keyword>
<comment type="caution">
    <text evidence="1">The sequence shown here is derived from an EMBL/GenBank/DDBJ whole genome shotgun (WGS) entry which is preliminary data.</text>
</comment>
<proteinExistence type="predicted"/>
<dbReference type="AlphaFoldDB" id="A0A0R0LVV2"/>
<dbReference type="EMBL" id="LGUB01000309">
    <property type="protein sequence ID" value="KRH93513.1"/>
    <property type="molecule type" value="Genomic_DNA"/>
</dbReference>
<dbReference type="Gene3D" id="2.130.10.10">
    <property type="entry name" value="YVTN repeat-like/Quinoprotein amine dehydrogenase"/>
    <property type="match status" value="1"/>
</dbReference>